<dbReference type="Proteomes" id="UP000235119">
    <property type="component" value="Unassembled WGS sequence"/>
</dbReference>
<proteinExistence type="predicted"/>
<comment type="caution">
    <text evidence="1">The sequence shown here is derived from an EMBL/GenBank/DDBJ whole genome shotgun (WGS) entry which is preliminary data.</text>
</comment>
<evidence type="ECO:0000313" key="2">
    <source>
        <dbReference type="Proteomes" id="UP000235119"/>
    </source>
</evidence>
<dbReference type="EMBL" id="PKIW01000020">
    <property type="protein sequence ID" value="PLT11387.1"/>
    <property type="molecule type" value="Genomic_DNA"/>
</dbReference>
<name>A0A2N5KYS0_9LACO</name>
<accession>A0A2N5KYS0</accession>
<dbReference type="RefSeq" id="WP_021355737.1">
    <property type="nucleotide sequence ID" value="NZ_JACCPR010000078.1"/>
</dbReference>
<reference evidence="1 2" key="1">
    <citation type="submission" date="2017-12" db="EMBL/GenBank/DDBJ databases">
        <title>Phylogenetic diversity of female urinary microbiome.</title>
        <authorList>
            <person name="Thomas-White K."/>
            <person name="Wolfe A.J."/>
        </authorList>
    </citation>
    <scope>NUCLEOTIDE SEQUENCE [LARGE SCALE GENOMIC DNA]</scope>
    <source>
        <strain evidence="1 2">UMB0085</strain>
    </source>
</reference>
<dbReference type="AlphaFoldDB" id="A0A2N5KYS0"/>
<evidence type="ECO:0000313" key="1">
    <source>
        <dbReference type="EMBL" id="PLT11387.1"/>
    </source>
</evidence>
<sequence>MRQDGYDILQKAVKEIIQNENSFAILQIPQDTLRVPQPAINAVVGVQTETATMASLPQQMILAIQFYERVKKEADENGLSTDFKALKKMIKEQLED</sequence>
<protein>
    <submittedName>
        <fullName evidence="1">Uncharacterized protein</fullName>
    </submittedName>
</protein>
<gene>
    <name evidence="1" type="ORF">CYJ79_05425</name>
</gene>
<organism evidence="1 2">
    <name type="scientific">Lactobacillus crispatus</name>
    <dbReference type="NCBI Taxonomy" id="47770"/>
    <lineage>
        <taxon>Bacteria</taxon>
        <taxon>Bacillati</taxon>
        <taxon>Bacillota</taxon>
        <taxon>Bacilli</taxon>
        <taxon>Lactobacillales</taxon>
        <taxon>Lactobacillaceae</taxon>
        <taxon>Lactobacillus</taxon>
    </lineage>
</organism>